<name>A0A0A6Q2N6_CLOBU</name>
<dbReference type="RefSeq" id="WP_024039780.1">
    <property type="nucleotide sequence ID" value="NZ_CABHIF010000008.1"/>
</dbReference>
<organism evidence="1 2">
    <name type="scientific">Clostridium butyricum</name>
    <dbReference type="NCBI Taxonomy" id="1492"/>
    <lineage>
        <taxon>Bacteria</taxon>
        <taxon>Bacillati</taxon>
        <taxon>Bacillota</taxon>
        <taxon>Clostridia</taxon>
        <taxon>Eubacteriales</taxon>
        <taxon>Clostridiaceae</taxon>
        <taxon>Clostridium</taxon>
    </lineage>
</organism>
<dbReference type="Gene3D" id="2.60.40.740">
    <property type="match status" value="1"/>
</dbReference>
<sequence length="285" mass="31931">MNDIEENIAVYNHSLNFIVKFNAPCIKEIYSSFIIEETLHRALTFNYKNSSVKCEGEIIEGNFQYDDGEKALKIEIDNPAVEENKEIEITIATNITDLAAIVESNYIISNMAYIKIKGYEGVDGLITKSNLINIKFNSVKINMKAEKITNIVPAIDGEKISAKASFNTLDTNVNYDILLKNNIGENLIFDHMQSYASIDGKKIENLEFVQDGTWVSVNFHNSNEIKNKKIDVIISAKIQNAQCINDMISNEFILCINNVECSSCSTQVPIIKPISALTNILISNT</sequence>
<comment type="caution">
    <text evidence="1">The sequence shown here is derived from an EMBL/GenBank/DDBJ whole genome shotgun (WGS) entry which is preliminary data.</text>
</comment>
<dbReference type="GO" id="GO:0016874">
    <property type="term" value="F:ligase activity"/>
    <property type="evidence" value="ECO:0007669"/>
    <property type="project" value="UniProtKB-KW"/>
</dbReference>
<reference evidence="1 2" key="1">
    <citation type="submission" date="2016-01" db="EMBL/GenBank/DDBJ databases">
        <title>Characterization of the Clostridium difficile lineages that are prevalent in Hong Kong and China.</title>
        <authorList>
            <person name="Kwok J.S.-L."/>
            <person name="Lam W.-Y."/>
            <person name="Ip M."/>
            <person name="Chan T.-F."/>
            <person name="Hawkey P.M."/>
            <person name="Tsui S.K.-W."/>
        </authorList>
    </citation>
    <scope>NUCLEOTIDE SEQUENCE [LARGE SCALE GENOMIC DNA]</scope>
    <source>
        <strain evidence="1 2">300064</strain>
    </source>
</reference>
<protein>
    <submittedName>
        <fullName evidence="1">Ubiquitin--protein ligase</fullName>
    </submittedName>
</protein>
<gene>
    <name evidence="1" type="ORF">AWN73_00140</name>
</gene>
<dbReference type="Proteomes" id="UP000238081">
    <property type="component" value="Unassembled WGS sequence"/>
</dbReference>
<evidence type="ECO:0000313" key="1">
    <source>
        <dbReference type="EMBL" id="PPV17857.1"/>
    </source>
</evidence>
<dbReference type="EMBL" id="LRDH01000001">
    <property type="protein sequence ID" value="PPV17857.1"/>
    <property type="molecule type" value="Genomic_DNA"/>
</dbReference>
<dbReference type="AlphaFoldDB" id="A0A0A6Q2N6"/>
<accession>A0A0A6Q2N6</accession>
<keyword evidence="1" id="KW-0436">Ligase</keyword>
<evidence type="ECO:0000313" key="2">
    <source>
        <dbReference type="Proteomes" id="UP000238081"/>
    </source>
</evidence>
<proteinExistence type="predicted"/>